<dbReference type="EMBL" id="JASCIS010000025">
    <property type="protein sequence ID" value="MDI3421572.1"/>
    <property type="molecule type" value="Genomic_DNA"/>
</dbReference>
<reference evidence="2 3" key="1">
    <citation type="submission" date="2023-05" db="EMBL/GenBank/DDBJ databases">
        <title>Draft genome sequence of Streptomyces sp. B-S-A12 isolated from a cave soil in Thailand.</title>
        <authorList>
            <person name="Chamroensaksri N."/>
            <person name="Muangham S."/>
        </authorList>
    </citation>
    <scope>NUCLEOTIDE SEQUENCE [LARGE SCALE GENOMIC DNA]</scope>
    <source>
        <strain evidence="2 3">B-S-A12</strain>
    </source>
</reference>
<evidence type="ECO:0000313" key="2">
    <source>
        <dbReference type="EMBL" id="MDI3421572.1"/>
    </source>
</evidence>
<sequence length="438" mass="49615">MHTADGGSAQEHDVVDVRDVDHDEGFPQIPDPEDGVRWLAPTDVEQHLYRLSRRDHTYAYLRTLAAEGVYYPVWREDADAAGEDEFPMFTRERDGRLWVPVYTEGLLPRPHPDMVFEFANLARLARILPAEADVLMVNAGTPCQLLLAVDEEERDVWYELGCDLFEPDAFGDRVLTRRSGNGVPDLGPLLHGLACGAHLCYGNGDAWNTLHWHGTGYHNEIERLSEWWGVDSRADWLEIQERLLTRQVSPWYWDFVLAARDKLLLATPGIVEEAAWRDTVESTLRERLRRGGRDHRPGADAEFDAFVVELRGLVGKIMRYEARFRADGLLPPGGIVRTVAAWDVGRASKMARWGRGARYATEPEMYEAIERAGAGARAAYHSWEEFSAGYVLGRCLHFDEEEFGSWYTTVLEAHRALVTDPDSPWLTVPFLGGAVRGR</sequence>
<protein>
    <submittedName>
        <fullName evidence="2">DUF1266 domain-containing protein</fullName>
    </submittedName>
</protein>
<dbReference type="RefSeq" id="WP_282537432.1">
    <property type="nucleotide sequence ID" value="NZ_JASCIS010000025.1"/>
</dbReference>
<proteinExistence type="predicted"/>
<dbReference type="Pfam" id="PF06889">
    <property type="entry name" value="DUF1266"/>
    <property type="match status" value="1"/>
</dbReference>
<gene>
    <name evidence="2" type="ORF">QIT00_23955</name>
</gene>
<keyword evidence="3" id="KW-1185">Reference proteome</keyword>
<organism evidence="2 3">
    <name type="scientific">Streptomyces luteolus</name>
    <dbReference type="NCBI Taxonomy" id="3043615"/>
    <lineage>
        <taxon>Bacteria</taxon>
        <taxon>Bacillati</taxon>
        <taxon>Actinomycetota</taxon>
        <taxon>Actinomycetes</taxon>
        <taxon>Kitasatosporales</taxon>
        <taxon>Streptomycetaceae</taxon>
        <taxon>Streptomyces</taxon>
    </lineage>
</organism>
<name>A0ABT6T3Z0_9ACTN</name>
<evidence type="ECO:0000313" key="3">
    <source>
        <dbReference type="Proteomes" id="UP001237105"/>
    </source>
</evidence>
<comment type="caution">
    <text evidence="2">The sequence shown here is derived from an EMBL/GenBank/DDBJ whole genome shotgun (WGS) entry which is preliminary data.</text>
</comment>
<feature type="domain" description="DUF1266" evidence="1">
    <location>
        <begin position="223"/>
        <end position="430"/>
    </location>
</feature>
<dbReference type="InterPro" id="IPR009677">
    <property type="entry name" value="DUF1266"/>
</dbReference>
<evidence type="ECO:0000259" key="1">
    <source>
        <dbReference type="Pfam" id="PF06889"/>
    </source>
</evidence>
<dbReference type="Proteomes" id="UP001237105">
    <property type="component" value="Unassembled WGS sequence"/>
</dbReference>
<accession>A0ABT6T3Z0</accession>